<dbReference type="OrthoDB" id="290051at2"/>
<evidence type="ECO:0000259" key="2">
    <source>
        <dbReference type="Pfam" id="PF01757"/>
    </source>
</evidence>
<keyword evidence="3" id="KW-0808">Transferase</keyword>
<dbReference type="Proteomes" id="UP000263900">
    <property type="component" value="Chromosome"/>
</dbReference>
<name>A0A3B7MVT9_9BACT</name>
<dbReference type="GO" id="GO:0000271">
    <property type="term" value="P:polysaccharide biosynthetic process"/>
    <property type="evidence" value="ECO:0007669"/>
    <property type="project" value="TreeGrafter"/>
</dbReference>
<evidence type="ECO:0000313" key="4">
    <source>
        <dbReference type="Proteomes" id="UP000263900"/>
    </source>
</evidence>
<feature type="transmembrane region" description="Helical" evidence="1">
    <location>
        <begin position="195"/>
        <end position="214"/>
    </location>
</feature>
<dbReference type="PANTHER" id="PTHR23028">
    <property type="entry name" value="ACETYLTRANSFERASE"/>
    <property type="match status" value="1"/>
</dbReference>
<feature type="transmembrane region" description="Helical" evidence="1">
    <location>
        <begin position="325"/>
        <end position="344"/>
    </location>
</feature>
<feature type="transmembrane region" description="Helical" evidence="1">
    <location>
        <begin position="226"/>
        <end position="247"/>
    </location>
</feature>
<feature type="transmembrane region" description="Helical" evidence="1">
    <location>
        <begin position="29"/>
        <end position="51"/>
    </location>
</feature>
<organism evidence="3 4">
    <name type="scientific">Paraflavitalea soli</name>
    <dbReference type="NCBI Taxonomy" id="2315862"/>
    <lineage>
        <taxon>Bacteria</taxon>
        <taxon>Pseudomonadati</taxon>
        <taxon>Bacteroidota</taxon>
        <taxon>Chitinophagia</taxon>
        <taxon>Chitinophagales</taxon>
        <taxon>Chitinophagaceae</taxon>
        <taxon>Paraflavitalea</taxon>
    </lineage>
</organism>
<dbReference type="GO" id="GO:0016020">
    <property type="term" value="C:membrane"/>
    <property type="evidence" value="ECO:0007669"/>
    <property type="project" value="TreeGrafter"/>
</dbReference>
<feature type="transmembrane region" description="Helical" evidence="1">
    <location>
        <begin position="259"/>
        <end position="278"/>
    </location>
</feature>
<keyword evidence="1" id="KW-1133">Transmembrane helix</keyword>
<protein>
    <submittedName>
        <fullName evidence="3">Acyltransferase</fullName>
    </submittedName>
</protein>
<feature type="transmembrane region" description="Helical" evidence="1">
    <location>
        <begin position="71"/>
        <end position="89"/>
    </location>
</feature>
<sequence>MTLTQPTIPQAASAAGAARTKVFFPNLDGLRFISFLVVFLHHCYLSFFSYLQTSSPVAFSIQSFLFKYGTLGVNFFFVLSGFLITYLLIREKEVTGTIHVGNFYIRRILRIWPLYYLCLFIGFVVFAMLKKMSGEVPQESANAWYYIFLIGNFDYLNTWPVKPDAILLSVLWSVCVEEQFYLAWPVILRWVPVRLYKYVFAAIILLSLVFRSFYTQHTEADHAVRYFHTLSLIGDMALGAMLAWLVSFPNKFRDLITNLSKPAIAFIYIGALCVTLGKEYIFPYGIPIIFERLVIGIFFALIIAEQNFAKNSLFKMSRFKLVSKLGVYTYGLYCLHLLGMYATVRLVVKLGWAEDQLWVAVASAVIALLLSVVISLGSYHLFEKWFLKWKDKFAFITK</sequence>
<feature type="transmembrane region" description="Helical" evidence="1">
    <location>
        <begin position="109"/>
        <end position="129"/>
    </location>
</feature>
<dbReference type="PANTHER" id="PTHR23028:SF53">
    <property type="entry name" value="ACYL_TRANSF_3 DOMAIN-CONTAINING PROTEIN"/>
    <property type="match status" value="1"/>
</dbReference>
<reference evidence="3 4" key="1">
    <citation type="submission" date="2018-09" db="EMBL/GenBank/DDBJ databases">
        <title>Genome sequencing of strain 6GH32-13.</title>
        <authorList>
            <person name="Weon H.-Y."/>
            <person name="Heo J."/>
            <person name="Kwon S.-W."/>
        </authorList>
    </citation>
    <scope>NUCLEOTIDE SEQUENCE [LARGE SCALE GENOMIC DNA]</scope>
    <source>
        <strain evidence="3 4">5GH32-13</strain>
    </source>
</reference>
<feature type="transmembrane region" description="Helical" evidence="1">
    <location>
        <begin position="165"/>
        <end position="188"/>
    </location>
</feature>
<dbReference type="EMBL" id="CP032157">
    <property type="protein sequence ID" value="AXY77533.1"/>
    <property type="molecule type" value="Genomic_DNA"/>
</dbReference>
<evidence type="ECO:0000256" key="1">
    <source>
        <dbReference type="SAM" id="Phobius"/>
    </source>
</evidence>
<feature type="transmembrane region" description="Helical" evidence="1">
    <location>
        <begin position="356"/>
        <end position="382"/>
    </location>
</feature>
<keyword evidence="3" id="KW-0012">Acyltransferase</keyword>
<feature type="transmembrane region" description="Helical" evidence="1">
    <location>
        <begin position="284"/>
        <end position="304"/>
    </location>
</feature>
<feature type="domain" description="Acyltransferase 3" evidence="2">
    <location>
        <begin position="26"/>
        <end position="375"/>
    </location>
</feature>
<dbReference type="GO" id="GO:0016747">
    <property type="term" value="F:acyltransferase activity, transferring groups other than amino-acyl groups"/>
    <property type="evidence" value="ECO:0007669"/>
    <property type="project" value="InterPro"/>
</dbReference>
<keyword evidence="1" id="KW-0472">Membrane</keyword>
<proteinExistence type="predicted"/>
<gene>
    <name evidence="3" type="ORF">D3H65_27675</name>
</gene>
<keyword evidence="1" id="KW-0812">Transmembrane</keyword>
<evidence type="ECO:0000313" key="3">
    <source>
        <dbReference type="EMBL" id="AXY77533.1"/>
    </source>
</evidence>
<dbReference type="AlphaFoldDB" id="A0A3B7MVT9"/>
<dbReference type="Pfam" id="PF01757">
    <property type="entry name" value="Acyl_transf_3"/>
    <property type="match status" value="1"/>
</dbReference>
<accession>A0A3B7MVT9</accession>
<dbReference type="KEGG" id="pseg:D3H65_27675"/>
<dbReference type="InterPro" id="IPR002656">
    <property type="entry name" value="Acyl_transf_3_dom"/>
</dbReference>
<dbReference type="RefSeq" id="WP_119053409.1">
    <property type="nucleotide sequence ID" value="NZ_CP032157.1"/>
</dbReference>
<keyword evidence="4" id="KW-1185">Reference proteome</keyword>
<dbReference type="InterPro" id="IPR050879">
    <property type="entry name" value="Acyltransferase_3"/>
</dbReference>